<keyword evidence="2" id="KW-0378">Hydrolase</keyword>
<dbReference type="GO" id="GO:0004561">
    <property type="term" value="F:alpha-N-acetylglucosaminidase activity"/>
    <property type="evidence" value="ECO:0007669"/>
    <property type="project" value="UniProtKB-EC"/>
</dbReference>
<comment type="similarity">
    <text evidence="6">Belongs to the glycosyl hydrolase 89 family.</text>
</comment>
<evidence type="ECO:0000259" key="12">
    <source>
        <dbReference type="Pfam" id="PF12972"/>
    </source>
</evidence>
<evidence type="ECO:0000256" key="8">
    <source>
        <dbReference type="ARBA" id="ARBA00072202"/>
    </source>
</evidence>
<sequence>MMVNTALYFIIISVLYSGSSGHHNHINNFESTLGHLKPRSSPAVQAEAALKLIERTIGKKVSHFSVSVDPNLGPIGKDTFEIKKGSSEYQEIIITGTSGVAVAWGFHHYLKKHCNCQIAWEGEQIELPDVLPDVNERITSNDRFRYYQNVCTAGYSSAWWGWDQWEKNIDWMALNGINLALAFHGQEAIWERVYLKMNLTSEEINQHFGGPAFLPWSRMGNIRGWGGPLSSSWHTHTIVLQHRILNRMRELGIIPVLPAFAGHVPRAFSRIYPHANMTKIGVWNQFDDQYCCPYLVSPTDPLFKVIGQQFLHEYINEFGTDHIYNCDTFNENEPVDTDTESLKMIGQAIYSAMTDIDPQAIWVMQGWLFVHEFDFWTESRVEAFITSVPLGKMIILDLQSEQFPQYMRFKSYFGQPFIWCMLHNFGGTLGMFGSARIISERVIEARNMEGSTMIGTGLTPEGINQNYVIYELMNEMAYRREPVNLDKWFENYSVRRYGGRNEYASQTWNILGKTIYNFIGLERIRGHYVITMRPKGNIKTWWWYDPELIIEAWGIFLDARNDKANKTLYRHDVVDITRQSLQLIADEIYLNIKNAYAKNNSTLLRQQSALLVELFDDLERILDSSENFRLGKWLEAAKLLGTNEKERELYEYNARNQITLWGPNGEICDYANKQWAGVIVDYFKPRWVIFLKALQDSVETKQILNQTLINQLIFEQVEKPFTFSHKNYPVEPQGDSVLIAVELNNKWKNYKLHFIERKILRYERRMIVNKKTILT</sequence>
<dbReference type="GO" id="GO:0048731">
    <property type="term" value="P:system development"/>
    <property type="evidence" value="ECO:0007669"/>
    <property type="project" value="UniProtKB-ARBA"/>
</dbReference>
<evidence type="ECO:0000313" key="14">
    <source>
        <dbReference type="Proteomes" id="UP000826195"/>
    </source>
</evidence>
<dbReference type="AlphaFoldDB" id="A0AAV7IGW3"/>
<evidence type="ECO:0000313" key="13">
    <source>
        <dbReference type="EMBL" id="KAH0550358.1"/>
    </source>
</evidence>
<keyword evidence="1 9" id="KW-0732">Signal</keyword>
<feature type="domain" description="Alpha-N-acetylglucosaminidase C-terminal" evidence="12">
    <location>
        <begin position="488"/>
        <end position="745"/>
    </location>
</feature>
<reference evidence="13 14" key="1">
    <citation type="journal article" date="2021" name="J. Hered.">
        <title>A chromosome-level genome assembly of the parasitoid wasp, Cotesia glomerata (Hymenoptera: Braconidae).</title>
        <authorList>
            <person name="Pinto B.J."/>
            <person name="Weis J.J."/>
            <person name="Gamble T."/>
            <person name="Ode P.J."/>
            <person name="Paul R."/>
            <person name="Zaspel J.M."/>
        </authorList>
    </citation>
    <scope>NUCLEOTIDE SEQUENCE [LARGE SCALE GENOMIC DNA]</scope>
    <source>
        <strain evidence="13">CgM1</strain>
    </source>
</reference>
<dbReference type="Gene3D" id="1.20.120.670">
    <property type="entry name" value="N-acetyl-b-d-glucoasminidase"/>
    <property type="match status" value="1"/>
</dbReference>
<accession>A0AAV7IGW3</accession>
<comment type="catalytic activity">
    <reaction evidence="5">
        <text>Hydrolysis of terminal non-reducing N-acetyl-D-glucosamine residues in N-acetyl-alpha-D-glucosaminides.</text>
        <dbReference type="EC" id="3.2.1.50"/>
    </reaction>
</comment>
<dbReference type="InterPro" id="IPR024732">
    <property type="entry name" value="NAGLU_C"/>
</dbReference>
<comment type="caution">
    <text evidence="13">The sequence shown here is derived from an EMBL/GenBank/DDBJ whole genome shotgun (WGS) entry which is preliminary data.</text>
</comment>
<dbReference type="EMBL" id="JAHXZJ010001864">
    <property type="protein sequence ID" value="KAH0550358.1"/>
    <property type="molecule type" value="Genomic_DNA"/>
</dbReference>
<dbReference type="Proteomes" id="UP000826195">
    <property type="component" value="Unassembled WGS sequence"/>
</dbReference>
<feature type="signal peptide" evidence="9">
    <location>
        <begin position="1"/>
        <end position="21"/>
    </location>
</feature>
<dbReference type="Pfam" id="PF12971">
    <property type="entry name" value="NAGLU_N"/>
    <property type="match status" value="1"/>
</dbReference>
<dbReference type="FunFam" id="3.20.20.80:FF:000107">
    <property type="entry name" value="Alpha-N-acetylglucosaminidase family"/>
    <property type="match status" value="1"/>
</dbReference>
<dbReference type="InterPro" id="IPR024733">
    <property type="entry name" value="NAGLU_tim-barrel"/>
</dbReference>
<organism evidence="13 14">
    <name type="scientific">Cotesia glomerata</name>
    <name type="common">Lepidopteran parasitic wasp</name>
    <name type="synonym">Apanteles glomeratus</name>
    <dbReference type="NCBI Taxonomy" id="32391"/>
    <lineage>
        <taxon>Eukaryota</taxon>
        <taxon>Metazoa</taxon>
        <taxon>Ecdysozoa</taxon>
        <taxon>Arthropoda</taxon>
        <taxon>Hexapoda</taxon>
        <taxon>Insecta</taxon>
        <taxon>Pterygota</taxon>
        <taxon>Neoptera</taxon>
        <taxon>Endopterygota</taxon>
        <taxon>Hymenoptera</taxon>
        <taxon>Apocrita</taxon>
        <taxon>Ichneumonoidea</taxon>
        <taxon>Braconidae</taxon>
        <taxon>Microgastrinae</taxon>
        <taxon>Cotesia</taxon>
    </lineage>
</organism>
<dbReference type="PANTHER" id="PTHR12872">
    <property type="entry name" value="ALPHA-N-ACETYLGLUCOSAMINIDASE"/>
    <property type="match status" value="1"/>
</dbReference>
<dbReference type="EC" id="3.2.1.50" evidence="7"/>
<dbReference type="InterPro" id="IPR024240">
    <property type="entry name" value="NAGLU_N"/>
</dbReference>
<dbReference type="Pfam" id="PF05089">
    <property type="entry name" value="NAGLU"/>
    <property type="match status" value="1"/>
</dbReference>
<dbReference type="Gene3D" id="3.30.379.10">
    <property type="entry name" value="Chitobiase/beta-hexosaminidase domain 2-like"/>
    <property type="match status" value="1"/>
</dbReference>
<dbReference type="Pfam" id="PF12972">
    <property type="entry name" value="NAGLU_C"/>
    <property type="match status" value="1"/>
</dbReference>
<feature type="domain" description="Alpha-N-acetylglucosaminidase N-terminal" evidence="11">
    <location>
        <begin position="48"/>
        <end position="132"/>
    </location>
</feature>
<dbReference type="PANTHER" id="PTHR12872:SF1">
    <property type="entry name" value="ALPHA-N-ACETYLGLUCOSAMINIDASE"/>
    <property type="match status" value="1"/>
</dbReference>
<feature type="chain" id="PRO_5043854659" description="Alpha-N-acetylglucosaminidase" evidence="9">
    <location>
        <begin position="22"/>
        <end position="775"/>
    </location>
</feature>
<keyword evidence="3" id="KW-0325">Glycoprotein</keyword>
<evidence type="ECO:0000256" key="5">
    <source>
        <dbReference type="ARBA" id="ARBA00052030"/>
    </source>
</evidence>
<evidence type="ECO:0000256" key="2">
    <source>
        <dbReference type="ARBA" id="ARBA00022801"/>
    </source>
</evidence>
<keyword evidence="14" id="KW-1185">Reference proteome</keyword>
<evidence type="ECO:0000256" key="1">
    <source>
        <dbReference type="ARBA" id="ARBA00022729"/>
    </source>
</evidence>
<proteinExistence type="inferred from homology"/>
<evidence type="ECO:0000259" key="11">
    <source>
        <dbReference type="Pfam" id="PF12971"/>
    </source>
</evidence>
<evidence type="ECO:0000256" key="3">
    <source>
        <dbReference type="ARBA" id="ARBA00023180"/>
    </source>
</evidence>
<protein>
    <recommendedName>
        <fullName evidence="8">Alpha-N-acetylglucosaminidase</fullName>
        <ecNumber evidence="7">3.2.1.50</ecNumber>
    </recommendedName>
</protein>
<dbReference type="Gene3D" id="3.20.20.80">
    <property type="entry name" value="Glycosidases"/>
    <property type="match status" value="1"/>
</dbReference>
<dbReference type="InterPro" id="IPR029018">
    <property type="entry name" value="Hex-like_dom2"/>
</dbReference>
<dbReference type="InterPro" id="IPR007781">
    <property type="entry name" value="NAGLU"/>
</dbReference>
<evidence type="ECO:0000256" key="6">
    <source>
        <dbReference type="ARBA" id="ARBA00060996"/>
    </source>
</evidence>
<keyword evidence="4" id="KW-0326">Glycosidase</keyword>
<evidence type="ECO:0000256" key="9">
    <source>
        <dbReference type="SAM" id="SignalP"/>
    </source>
</evidence>
<evidence type="ECO:0000256" key="7">
    <source>
        <dbReference type="ARBA" id="ARBA00066522"/>
    </source>
</evidence>
<evidence type="ECO:0000259" key="10">
    <source>
        <dbReference type="Pfam" id="PF05089"/>
    </source>
</evidence>
<gene>
    <name evidence="13" type="ORF">KQX54_018919</name>
</gene>
<name>A0AAV7IGW3_COTGL</name>
<feature type="domain" description="Alpha-N-acetylglucosaminidase tim-barrel" evidence="10">
    <location>
        <begin position="145"/>
        <end position="479"/>
    </location>
</feature>
<evidence type="ECO:0000256" key="4">
    <source>
        <dbReference type="ARBA" id="ARBA00023295"/>
    </source>
</evidence>